<dbReference type="EMBL" id="JADBGQ010000005">
    <property type="protein sequence ID" value="KAG5398035.1"/>
    <property type="molecule type" value="Genomic_DNA"/>
</dbReference>
<sequence>IQSPLICCTFNFPTNINLSNHSRDVIKRAVGRGMKPGHEQNDPLENSPEKSPETVRPSDLNPTIVLHQALGLPIPTPTLSVGT</sequence>
<gene>
    <name evidence="2" type="primary">A05p037000.1_BraROA</name>
    <name evidence="2" type="ORF">IGI04_019849</name>
</gene>
<feature type="compositionally biased region" description="Basic and acidic residues" evidence="1">
    <location>
        <begin position="36"/>
        <end position="53"/>
    </location>
</feature>
<dbReference type="Proteomes" id="UP000823674">
    <property type="component" value="Chromosome A05"/>
</dbReference>
<accession>A0ABQ7MJF1</accession>
<keyword evidence="3" id="KW-1185">Reference proteome</keyword>
<evidence type="ECO:0000313" key="3">
    <source>
        <dbReference type="Proteomes" id="UP000823674"/>
    </source>
</evidence>
<name>A0ABQ7MJF1_BRACM</name>
<protein>
    <submittedName>
        <fullName evidence="2">Uncharacterized protein</fullName>
    </submittedName>
</protein>
<feature type="region of interest" description="Disordered" evidence="1">
    <location>
        <begin position="30"/>
        <end position="61"/>
    </location>
</feature>
<evidence type="ECO:0000313" key="2">
    <source>
        <dbReference type="EMBL" id="KAG5398035.1"/>
    </source>
</evidence>
<comment type="caution">
    <text evidence="2">The sequence shown here is derived from an EMBL/GenBank/DDBJ whole genome shotgun (WGS) entry which is preliminary data.</text>
</comment>
<evidence type="ECO:0000256" key="1">
    <source>
        <dbReference type="SAM" id="MobiDB-lite"/>
    </source>
</evidence>
<reference evidence="2 3" key="1">
    <citation type="submission" date="2021-03" db="EMBL/GenBank/DDBJ databases">
        <authorList>
            <person name="King G.J."/>
            <person name="Bancroft I."/>
            <person name="Baten A."/>
            <person name="Bloomfield J."/>
            <person name="Borpatragohain P."/>
            <person name="He Z."/>
            <person name="Irish N."/>
            <person name="Irwin J."/>
            <person name="Liu K."/>
            <person name="Mauleon R.P."/>
            <person name="Moore J."/>
            <person name="Morris R."/>
            <person name="Ostergaard L."/>
            <person name="Wang B."/>
            <person name="Wells R."/>
        </authorList>
    </citation>
    <scope>NUCLEOTIDE SEQUENCE [LARGE SCALE GENOMIC DNA]</scope>
    <source>
        <strain evidence="2">R-o-18</strain>
        <tissue evidence="2">Leaf</tissue>
    </source>
</reference>
<feature type="non-terminal residue" evidence="2">
    <location>
        <position position="1"/>
    </location>
</feature>
<proteinExistence type="predicted"/>
<organism evidence="2 3">
    <name type="scientific">Brassica rapa subsp. trilocularis</name>
    <dbReference type="NCBI Taxonomy" id="1813537"/>
    <lineage>
        <taxon>Eukaryota</taxon>
        <taxon>Viridiplantae</taxon>
        <taxon>Streptophyta</taxon>
        <taxon>Embryophyta</taxon>
        <taxon>Tracheophyta</taxon>
        <taxon>Spermatophyta</taxon>
        <taxon>Magnoliopsida</taxon>
        <taxon>eudicotyledons</taxon>
        <taxon>Gunneridae</taxon>
        <taxon>Pentapetalae</taxon>
        <taxon>rosids</taxon>
        <taxon>malvids</taxon>
        <taxon>Brassicales</taxon>
        <taxon>Brassicaceae</taxon>
        <taxon>Brassiceae</taxon>
        <taxon>Brassica</taxon>
    </lineage>
</organism>